<dbReference type="Pfam" id="PF00010">
    <property type="entry name" value="HLH"/>
    <property type="match status" value="1"/>
</dbReference>
<dbReference type="InterPro" id="IPR036638">
    <property type="entry name" value="HLH_DNA-bd_sf"/>
</dbReference>
<gene>
    <name evidence="7" type="ORF">L798_07371</name>
</gene>
<dbReference type="PROSITE" id="PS50888">
    <property type="entry name" value="BHLH"/>
    <property type="match status" value="1"/>
</dbReference>
<reference evidence="7 8" key="1">
    <citation type="journal article" date="2014" name="Nat. Commun.">
        <title>Molecular traces of alternative social organization in a termite genome.</title>
        <authorList>
            <person name="Terrapon N."/>
            <person name="Li C."/>
            <person name="Robertson H.M."/>
            <person name="Ji L."/>
            <person name="Meng X."/>
            <person name="Booth W."/>
            <person name="Chen Z."/>
            <person name="Childers C.P."/>
            <person name="Glastad K.M."/>
            <person name="Gokhale K."/>
            <person name="Gowin J."/>
            <person name="Gronenberg W."/>
            <person name="Hermansen R.A."/>
            <person name="Hu H."/>
            <person name="Hunt B.G."/>
            <person name="Huylmans A.K."/>
            <person name="Khalil S.M."/>
            <person name="Mitchell R.D."/>
            <person name="Munoz-Torres M.C."/>
            <person name="Mustard J.A."/>
            <person name="Pan H."/>
            <person name="Reese J.T."/>
            <person name="Scharf M.E."/>
            <person name="Sun F."/>
            <person name="Vogel H."/>
            <person name="Xiao J."/>
            <person name="Yang W."/>
            <person name="Yang Z."/>
            <person name="Yang Z."/>
            <person name="Zhou J."/>
            <person name="Zhu J."/>
            <person name="Brent C.S."/>
            <person name="Elsik C.G."/>
            <person name="Goodisman M.A."/>
            <person name="Liberles D.A."/>
            <person name="Roe R.M."/>
            <person name="Vargo E.L."/>
            <person name="Vilcinskas A."/>
            <person name="Wang J."/>
            <person name="Bornberg-Bauer E."/>
            <person name="Korb J."/>
            <person name="Zhang G."/>
            <person name="Liebig J."/>
        </authorList>
    </citation>
    <scope>NUCLEOTIDE SEQUENCE [LARGE SCALE GENOMIC DNA]</scope>
    <source>
        <tissue evidence="7">Whole organism</tissue>
    </source>
</reference>
<keyword evidence="4" id="KW-0804">Transcription</keyword>
<dbReference type="Proteomes" id="UP000027135">
    <property type="component" value="Unassembled WGS sequence"/>
</dbReference>
<dbReference type="Gene3D" id="4.10.280.10">
    <property type="entry name" value="Helix-loop-helix DNA-binding domain"/>
    <property type="match status" value="1"/>
</dbReference>
<proteinExistence type="predicted"/>
<keyword evidence="1" id="KW-0217">Developmental protein</keyword>
<dbReference type="GO" id="GO:0046983">
    <property type="term" value="F:protein dimerization activity"/>
    <property type="evidence" value="ECO:0007669"/>
    <property type="project" value="InterPro"/>
</dbReference>
<dbReference type="PANTHER" id="PTHR20937">
    <property type="entry name" value="IP14615P"/>
    <property type="match status" value="1"/>
</dbReference>
<evidence type="ECO:0000256" key="5">
    <source>
        <dbReference type="ARBA" id="ARBA00023242"/>
    </source>
</evidence>
<accession>A0A067R7V6</accession>
<evidence type="ECO:0000313" key="7">
    <source>
        <dbReference type="EMBL" id="KDR18552.1"/>
    </source>
</evidence>
<dbReference type="GO" id="GO:0001707">
    <property type="term" value="P:mesoderm formation"/>
    <property type="evidence" value="ECO:0007669"/>
    <property type="project" value="TreeGrafter"/>
</dbReference>
<dbReference type="SMART" id="SM00353">
    <property type="entry name" value="HLH"/>
    <property type="match status" value="1"/>
</dbReference>
<dbReference type="CDD" id="cd11390">
    <property type="entry name" value="bHLH_TS"/>
    <property type="match status" value="1"/>
</dbReference>
<dbReference type="EMBL" id="KK852683">
    <property type="protein sequence ID" value="KDR18552.1"/>
    <property type="molecule type" value="Genomic_DNA"/>
</dbReference>
<keyword evidence="3" id="KW-0238">DNA-binding</keyword>
<dbReference type="InterPro" id="IPR011598">
    <property type="entry name" value="bHLH_dom"/>
</dbReference>
<evidence type="ECO:0000256" key="1">
    <source>
        <dbReference type="ARBA" id="ARBA00022473"/>
    </source>
</evidence>
<dbReference type="GO" id="GO:0000981">
    <property type="term" value="F:DNA-binding transcription factor activity, RNA polymerase II-specific"/>
    <property type="evidence" value="ECO:0007669"/>
    <property type="project" value="TreeGrafter"/>
</dbReference>
<dbReference type="PANTHER" id="PTHR20937:SF3">
    <property type="entry name" value="IP14615P"/>
    <property type="match status" value="1"/>
</dbReference>
<dbReference type="InParanoid" id="A0A067R7V6"/>
<evidence type="ECO:0000259" key="6">
    <source>
        <dbReference type="PROSITE" id="PS50888"/>
    </source>
</evidence>
<keyword evidence="5" id="KW-0539">Nucleus</keyword>
<organism evidence="7 8">
    <name type="scientific">Zootermopsis nevadensis</name>
    <name type="common">Dampwood termite</name>
    <dbReference type="NCBI Taxonomy" id="136037"/>
    <lineage>
        <taxon>Eukaryota</taxon>
        <taxon>Metazoa</taxon>
        <taxon>Ecdysozoa</taxon>
        <taxon>Arthropoda</taxon>
        <taxon>Hexapoda</taxon>
        <taxon>Insecta</taxon>
        <taxon>Pterygota</taxon>
        <taxon>Neoptera</taxon>
        <taxon>Polyneoptera</taxon>
        <taxon>Dictyoptera</taxon>
        <taxon>Blattodea</taxon>
        <taxon>Blattoidea</taxon>
        <taxon>Termitoidae</taxon>
        <taxon>Termopsidae</taxon>
        <taxon>Zootermopsis</taxon>
    </lineage>
</organism>
<evidence type="ECO:0000256" key="4">
    <source>
        <dbReference type="ARBA" id="ARBA00023163"/>
    </source>
</evidence>
<evidence type="ECO:0000256" key="3">
    <source>
        <dbReference type="ARBA" id="ARBA00023125"/>
    </source>
</evidence>
<dbReference type="STRING" id="136037.A0A067R7V6"/>
<keyword evidence="8" id="KW-1185">Reference proteome</keyword>
<dbReference type="FunFam" id="4.10.280.10:FF:000090">
    <property type="entry name" value="Salivary gland-expressed bHLH"/>
    <property type="match status" value="1"/>
</dbReference>
<evidence type="ECO:0000313" key="8">
    <source>
        <dbReference type="Proteomes" id="UP000027135"/>
    </source>
</evidence>
<dbReference type="GO" id="GO:0000978">
    <property type="term" value="F:RNA polymerase II cis-regulatory region sequence-specific DNA binding"/>
    <property type="evidence" value="ECO:0007669"/>
    <property type="project" value="TreeGrafter"/>
</dbReference>
<keyword evidence="2" id="KW-0805">Transcription regulation</keyword>
<dbReference type="InterPro" id="IPR040259">
    <property type="entry name" value="Mesogenin/MesP"/>
</dbReference>
<feature type="domain" description="BHLH" evidence="6">
    <location>
        <begin position="126"/>
        <end position="179"/>
    </location>
</feature>
<dbReference type="AlphaFoldDB" id="A0A067R7V6"/>
<dbReference type="GO" id="GO:0005634">
    <property type="term" value="C:nucleus"/>
    <property type="evidence" value="ECO:0007669"/>
    <property type="project" value="TreeGrafter"/>
</dbReference>
<evidence type="ECO:0000256" key="2">
    <source>
        <dbReference type="ARBA" id="ARBA00023015"/>
    </source>
</evidence>
<sequence length="256" mass="28777">MDVIGLSGDDHQSSLQEIAADAVGDASNESPPSADSSVFVMRREASTRLQAAIEFSASCSDARNGYEFQPLQAVRGRNDGAERIIVPQEVRAVTTERNASLESHLVTIQTLPNTAWRMASTQLERDYKKSACDRERTRMRDMNRAFDQLREKLPLCKPPGKKLSKIESLRLAIRYIRHLQTLLEIGPDLTVDTCSTRFSAQQHSVITWPDMTRDPYYYPHHIEPLPSTYQLQGSESHRVSALNVPAAGQCRVPRIQ</sequence>
<dbReference type="eggNOG" id="KOG3898">
    <property type="taxonomic scope" value="Eukaryota"/>
</dbReference>
<name>A0A067R7V6_ZOONE</name>
<protein>
    <submittedName>
        <fullName evidence="7">Mesoderm posterior protein 2</fullName>
    </submittedName>
</protein>
<dbReference type="SUPFAM" id="SSF47459">
    <property type="entry name" value="HLH, helix-loop-helix DNA-binding domain"/>
    <property type="match status" value="1"/>
</dbReference>